<dbReference type="PANTHER" id="PTHR21396">
    <property type="entry name" value="39S RIBOSOMAL PROTEIN L43"/>
    <property type="match status" value="1"/>
</dbReference>
<name>A0ABR4AR10_9LECA</name>
<dbReference type="SUPFAM" id="SSF52833">
    <property type="entry name" value="Thioredoxin-like"/>
    <property type="match status" value="1"/>
</dbReference>
<evidence type="ECO:0000256" key="1">
    <source>
        <dbReference type="ARBA" id="ARBA00004173"/>
    </source>
</evidence>
<evidence type="ECO:0000256" key="4">
    <source>
        <dbReference type="ARBA" id="ARBA00023128"/>
    </source>
</evidence>
<dbReference type="Gene3D" id="3.40.30.10">
    <property type="entry name" value="Glutaredoxin"/>
    <property type="match status" value="1"/>
</dbReference>
<dbReference type="InterPro" id="IPR007741">
    <property type="entry name" value="Ribosomal_mL43/mS25/NADH_DH"/>
</dbReference>
<dbReference type="Pfam" id="PF05047">
    <property type="entry name" value="L51_S25_CI-B8"/>
    <property type="match status" value="1"/>
</dbReference>
<evidence type="ECO:0000313" key="8">
    <source>
        <dbReference type="EMBL" id="KAL2048147.1"/>
    </source>
</evidence>
<evidence type="ECO:0000256" key="2">
    <source>
        <dbReference type="ARBA" id="ARBA00006073"/>
    </source>
</evidence>
<reference evidence="8 9" key="1">
    <citation type="submission" date="2024-09" db="EMBL/GenBank/DDBJ databases">
        <title>Rethinking Asexuality: The Enigmatic Case of Functional Sexual Genes in Lepraria (Stereocaulaceae).</title>
        <authorList>
            <person name="Doellman M."/>
            <person name="Sun Y."/>
            <person name="Barcenas-Pena A."/>
            <person name="Lumbsch H.T."/>
            <person name="Grewe F."/>
        </authorList>
    </citation>
    <scope>NUCLEOTIDE SEQUENCE [LARGE SCALE GENOMIC DNA]</scope>
    <source>
        <strain evidence="8 9">Mercado 3170</strain>
    </source>
</reference>
<evidence type="ECO:0000256" key="3">
    <source>
        <dbReference type="ARBA" id="ARBA00022980"/>
    </source>
</evidence>
<dbReference type="SMART" id="SM00916">
    <property type="entry name" value="L51_S25_CI-B8"/>
    <property type="match status" value="1"/>
</dbReference>
<proteinExistence type="inferred from homology"/>
<dbReference type="PANTHER" id="PTHR21396:SF2">
    <property type="entry name" value="LARGE RIBOSOMAL SUBUNIT PROTEIN ML43"/>
    <property type="match status" value="1"/>
</dbReference>
<keyword evidence="3" id="KW-0689">Ribosomal protein</keyword>
<dbReference type="InterPro" id="IPR036249">
    <property type="entry name" value="Thioredoxin-like_sf"/>
</dbReference>
<protein>
    <recommendedName>
        <fullName evidence="6">Large ribosomal subunit protein mL43</fullName>
    </recommendedName>
</protein>
<keyword evidence="4" id="KW-0496">Mitochondrion</keyword>
<organism evidence="8 9">
    <name type="scientific">Stereocaulon virgatum</name>
    <dbReference type="NCBI Taxonomy" id="373712"/>
    <lineage>
        <taxon>Eukaryota</taxon>
        <taxon>Fungi</taxon>
        <taxon>Dikarya</taxon>
        <taxon>Ascomycota</taxon>
        <taxon>Pezizomycotina</taxon>
        <taxon>Lecanoromycetes</taxon>
        <taxon>OSLEUM clade</taxon>
        <taxon>Lecanoromycetidae</taxon>
        <taxon>Lecanorales</taxon>
        <taxon>Lecanorineae</taxon>
        <taxon>Stereocaulaceae</taxon>
        <taxon>Stereocaulon</taxon>
    </lineage>
</organism>
<comment type="similarity">
    <text evidence="2">Belongs to the mitochondrion-specific ribosomal protein mL43 family.</text>
</comment>
<evidence type="ECO:0000256" key="6">
    <source>
        <dbReference type="ARBA" id="ARBA00035188"/>
    </source>
</evidence>
<dbReference type="EMBL" id="JBEFKJ010000001">
    <property type="protein sequence ID" value="KAL2048147.1"/>
    <property type="molecule type" value="Genomic_DNA"/>
</dbReference>
<accession>A0ABR4AR10</accession>
<feature type="domain" description="Ribosomal protein/NADH dehydrogenase" evidence="7">
    <location>
        <begin position="32"/>
        <end position="106"/>
    </location>
</feature>
<keyword evidence="9" id="KW-1185">Reference proteome</keyword>
<evidence type="ECO:0000256" key="5">
    <source>
        <dbReference type="ARBA" id="ARBA00023274"/>
    </source>
</evidence>
<comment type="caution">
    <text evidence="8">The sequence shown here is derived from an EMBL/GenBank/DDBJ whole genome shotgun (WGS) entry which is preliminary data.</text>
</comment>
<keyword evidence="5" id="KW-0687">Ribonucleoprotein</keyword>
<evidence type="ECO:0000313" key="9">
    <source>
        <dbReference type="Proteomes" id="UP001590950"/>
    </source>
</evidence>
<sequence length="150" mass="16764">MPVQAIRTTSTARNGVGAFILQCKRLDFHYCDHWGSSKGMNTFLRSPLLPRFAAAHPQIQIHISPRPNTHPIIRGLYINGREKVICVRNLEKEQILQKCELLRDATGEKVKRPKGGRVVGSLNESVRGVWDPYHGGNKEIFGGRIVGAGR</sequence>
<comment type="subcellular location">
    <subcellularLocation>
        <location evidence="1">Mitochondrion</location>
    </subcellularLocation>
</comment>
<dbReference type="Proteomes" id="UP001590950">
    <property type="component" value="Unassembled WGS sequence"/>
</dbReference>
<gene>
    <name evidence="8" type="ORF">N7G274_000058</name>
</gene>
<dbReference type="InterPro" id="IPR039927">
    <property type="entry name" value="Ribosomal_mL43"/>
</dbReference>
<evidence type="ECO:0000259" key="7">
    <source>
        <dbReference type="SMART" id="SM00916"/>
    </source>
</evidence>